<dbReference type="SUPFAM" id="SSF56784">
    <property type="entry name" value="HAD-like"/>
    <property type="match status" value="1"/>
</dbReference>
<proteinExistence type="predicted"/>
<dbReference type="InterPro" id="IPR023198">
    <property type="entry name" value="PGP-like_dom2"/>
</dbReference>
<evidence type="ECO:0000313" key="1">
    <source>
        <dbReference type="EMBL" id="MBO8444166.1"/>
    </source>
</evidence>
<dbReference type="Gene3D" id="3.40.50.1000">
    <property type="entry name" value="HAD superfamily/HAD-like"/>
    <property type="match status" value="1"/>
</dbReference>
<name>A0A9D9HAB9_9BACT</name>
<dbReference type="GO" id="GO:0016791">
    <property type="term" value="F:phosphatase activity"/>
    <property type="evidence" value="ECO:0007669"/>
    <property type="project" value="TreeGrafter"/>
</dbReference>
<dbReference type="Gene3D" id="1.10.150.240">
    <property type="entry name" value="Putative phosphatase, domain 2"/>
    <property type="match status" value="1"/>
</dbReference>
<reference evidence="1" key="1">
    <citation type="submission" date="2020-10" db="EMBL/GenBank/DDBJ databases">
        <authorList>
            <person name="Gilroy R."/>
        </authorList>
    </citation>
    <scope>NUCLEOTIDE SEQUENCE</scope>
    <source>
        <strain evidence="1">D5-748</strain>
    </source>
</reference>
<dbReference type="PANTHER" id="PTHR18901">
    <property type="entry name" value="2-DEOXYGLUCOSE-6-PHOSPHATE PHOSPHATASE 2"/>
    <property type="match status" value="1"/>
</dbReference>
<accession>A0A9D9HAB9</accession>
<dbReference type="InterPro" id="IPR036412">
    <property type="entry name" value="HAD-like_sf"/>
</dbReference>
<dbReference type="PRINTS" id="PR00413">
    <property type="entry name" value="HADHALOGNASE"/>
</dbReference>
<gene>
    <name evidence="1" type="ORF">IAC23_00500</name>
</gene>
<sequence length="213" mass="23434">MEGMKGAIFDLDGTILDSLWIWEEIDRRFLAKRGIAMPEDYVDAVNRMEFSQAAEYTIARFGLPDAPESLMSEWTAMTRDAYAHEIALKPGVKAYLESLSSRGVRLGIATSSTPELFAPALENNGILRLFSAIATTSEVPHGKDRPDVYLLAAERLGMVPSECIVFEDTLPGIRSASSAGFITAGVRDRFSENDAQAIKALSDFWIDTFESAL</sequence>
<dbReference type="CDD" id="cd07505">
    <property type="entry name" value="HAD_BPGM-like"/>
    <property type="match status" value="1"/>
</dbReference>
<protein>
    <submittedName>
        <fullName evidence="1">HAD family phosphatase</fullName>
    </submittedName>
</protein>
<dbReference type="SFLD" id="SFLDS00003">
    <property type="entry name" value="Haloacid_Dehalogenase"/>
    <property type="match status" value="1"/>
</dbReference>
<dbReference type="InterPro" id="IPR006439">
    <property type="entry name" value="HAD-SF_hydro_IA"/>
</dbReference>
<dbReference type="SFLD" id="SFLDG01129">
    <property type="entry name" value="C1.5:_HAD__Beta-PGM__Phosphata"/>
    <property type="match status" value="1"/>
</dbReference>
<dbReference type="EMBL" id="JADIMO010000009">
    <property type="protein sequence ID" value="MBO8444166.1"/>
    <property type="molecule type" value="Genomic_DNA"/>
</dbReference>
<organism evidence="1 2">
    <name type="scientific">Candidatus Cryptobacteroides merdavium</name>
    <dbReference type="NCBI Taxonomy" id="2840769"/>
    <lineage>
        <taxon>Bacteria</taxon>
        <taxon>Pseudomonadati</taxon>
        <taxon>Bacteroidota</taxon>
        <taxon>Bacteroidia</taxon>
        <taxon>Bacteroidales</taxon>
        <taxon>Candidatus Cryptobacteroides</taxon>
    </lineage>
</organism>
<dbReference type="InterPro" id="IPR023214">
    <property type="entry name" value="HAD_sf"/>
</dbReference>
<dbReference type="Pfam" id="PF13419">
    <property type="entry name" value="HAD_2"/>
    <property type="match status" value="1"/>
</dbReference>
<dbReference type="AlphaFoldDB" id="A0A9D9HAB9"/>
<reference evidence="1" key="2">
    <citation type="journal article" date="2021" name="PeerJ">
        <title>Extensive microbial diversity within the chicken gut microbiome revealed by metagenomics and culture.</title>
        <authorList>
            <person name="Gilroy R."/>
            <person name="Ravi A."/>
            <person name="Getino M."/>
            <person name="Pursley I."/>
            <person name="Horton D.L."/>
            <person name="Alikhan N.F."/>
            <person name="Baker D."/>
            <person name="Gharbi K."/>
            <person name="Hall N."/>
            <person name="Watson M."/>
            <person name="Adriaenssens E.M."/>
            <person name="Foster-Nyarko E."/>
            <person name="Jarju S."/>
            <person name="Secka A."/>
            <person name="Antonio M."/>
            <person name="Oren A."/>
            <person name="Chaudhuri R.R."/>
            <person name="La Ragione R."/>
            <person name="Hildebrand F."/>
            <person name="Pallen M.J."/>
        </authorList>
    </citation>
    <scope>NUCLEOTIDE SEQUENCE</scope>
    <source>
        <strain evidence="1">D5-748</strain>
    </source>
</reference>
<dbReference type="NCBIfam" id="TIGR01509">
    <property type="entry name" value="HAD-SF-IA-v3"/>
    <property type="match status" value="1"/>
</dbReference>
<evidence type="ECO:0000313" key="2">
    <source>
        <dbReference type="Proteomes" id="UP000823619"/>
    </source>
</evidence>
<comment type="caution">
    <text evidence="1">The sequence shown here is derived from an EMBL/GenBank/DDBJ whole genome shotgun (WGS) entry which is preliminary data.</text>
</comment>
<dbReference type="Proteomes" id="UP000823619">
    <property type="component" value="Unassembled WGS sequence"/>
</dbReference>
<dbReference type="InterPro" id="IPR041492">
    <property type="entry name" value="HAD_2"/>
</dbReference>
<dbReference type="PANTHER" id="PTHR18901:SF38">
    <property type="entry name" value="PSEUDOURIDINE-5'-PHOSPHATASE"/>
    <property type="match status" value="1"/>
</dbReference>